<reference evidence="1 2" key="1">
    <citation type="submission" date="2013-05" db="EMBL/GenBank/DDBJ databases">
        <title>Draft genome of the parasitic nematode Anyclostoma ceylanicum.</title>
        <authorList>
            <person name="Mitreva M."/>
        </authorList>
    </citation>
    <scope>NUCLEOTIDE SEQUENCE [LARGE SCALE GENOMIC DNA]</scope>
</reference>
<sequence>MDFVSLVRIIQKSNDDVGEFGNGFVNYHAQHLYVFRKPQQLEELPEYIKTPSLSAACGVNLTERSSKPKHQSLSLTFQ</sequence>
<organism evidence="1 2">
    <name type="scientific">Ancylostoma ceylanicum</name>
    <dbReference type="NCBI Taxonomy" id="53326"/>
    <lineage>
        <taxon>Eukaryota</taxon>
        <taxon>Metazoa</taxon>
        <taxon>Ecdysozoa</taxon>
        <taxon>Nematoda</taxon>
        <taxon>Chromadorea</taxon>
        <taxon>Rhabditida</taxon>
        <taxon>Rhabditina</taxon>
        <taxon>Rhabditomorpha</taxon>
        <taxon>Strongyloidea</taxon>
        <taxon>Ancylostomatidae</taxon>
        <taxon>Ancylostomatinae</taxon>
        <taxon>Ancylostoma</taxon>
    </lineage>
</organism>
<protein>
    <submittedName>
        <fullName evidence="1">Uncharacterized protein</fullName>
    </submittedName>
</protein>
<keyword evidence="2" id="KW-1185">Reference proteome</keyword>
<evidence type="ECO:0000313" key="2">
    <source>
        <dbReference type="Proteomes" id="UP000054495"/>
    </source>
</evidence>
<dbReference type="EMBL" id="KE125899">
    <property type="protein sequence ID" value="EPB66829.1"/>
    <property type="molecule type" value="Genomic_DNA"/>
</dbReference>
<dbReference type="InterPro" id="IPR008993">
    <property type="entry name" value="TIMP-like_OB-fold"/>
</dbReference>
<accession>A0A0D6L659</accession>
<dbReference type="Gene3D" id="2.40.50.120">
    <property type="match status" value="1"/>
</dbReference>
<name>A0A0D6L659_9BILA</name>
<dbReference type="Proteomes" id="UP000054495">
    <property type="component" value="Unassembled WGS sequence"/>
</dbReference>
<proteinExistence type="predicted"/>
<evidence type="ECO:0000313" key="1">
    <source>
        <dbReference type="EMBL" id="EPB66829.1"/>
    </source>
</evidence>
<gene>
    <name evidence="1" type="ORF">ANCCEY_14081</name>
</gene>
<dbReference type="AlphaFoldDB" id="A0A0D6L659"/>
<dbReference type="SUPFAM" id="SSF50242">
    <property type="entry name" value="TIMP-like"/>
    <property type="match status" value="1"/>
</dbReference>